<dbReference type="EMBL" id="JAMZEK010000001">
    <property type="protein sequence ID" value="MCP1373833.1"/>
    <property type="molecule type" value="Genomic_DNA"/>
</dbReference>
<keyword evidence="2" id="KW-1185">Reference proteome</keyword>
<gene>
    <name evidence="1" type="ORF">NC595_07140</name>
</gene>
<sequence length="225" mass="24981">MLDLIEFCATPRAQPVPYEVFLEFVQGLDRTIGGRRGGALGDQVKQCAAGARRRRARVSMRSLINLCAIQGISVGEFLAAPRETSGPMLFDTWGGLSYMPLPAPWQAQNIYVASRCLKDFLRVRPAYLPPISLLLRRLHVQLLATRDVAEEAYDFYEDAYSVQGDKPTQRKLRSAYLNAMNAMSAKKLHETGDLDHIVRKVADRAGVALAIAKHVVRSAAVVREV</sequence>
<dbReference type="Proteomes" id="UP001204615">
    <property type="component" value="Unassembled WGS sequence"/>
</dbReference>
<evidence type="ECO:0000313" key="2">
    <source>
        <dbReference type="Proteomes" id="UP001204615"/>
    </source>
</evidence>
<name>A0ABT1FCN9_9GAMM</name>
<comment type="caution">
    <text evidence="1">The sequence shown here is derived from an EMBL/GenBank/DDBJ whole genome shotgun (WGS) entry which is preliminary data.</text>
</comment>
<organism evidence="1 2">
    <name type="scientific">Dyella lutea</name>
    <dbReference type="NCBI Taxonomy" id="2950441"/>
    <lineage>
        <taxon>Bacteria</taxon>
        <taxon>Pseudomonadati</taxon>
        <taxon>Pseudomonadota</taxon>
        <taxon>Gammaproteobacteria</taxon>
        <taxon>Lysobacterales</taxon>
        <taxon>Rhodanobacteraceae</taxon>
        <taxon>Dyella</taxon>
    </lineage>
</organism>
<accession>A0ABT1FCN9</accession>
<protein>
    <submittedName>
        <fullName evidence="1">Uncharacterized protein</fullName>
    </submittedName>
</protein>
<evidence type="ECO:0000313" key="1">
    <source>
        <dbReference type="EMBL" id="MCP1373833.1"/>
    </source>
</evidence>
<dbReference type="RefSeq" id="WP_253565646.1">
    <property type="nucleotide sequence ID" value="NZ_JAMZEK010000001.1"/>
</dbReference>
<proteinExistence type="predicted"/>
<reference evidence="1 2" key="1">
    <citation type="submission" date="2022-06" db="EMBL/GenBank/DDBJ databases">
        <title>Dyella sp. Sa strain:Sa Genome sequencing.</title>
        <authorList>
            <person name="Park S."/>
        </authorList>
    </citation>
    <scope>NUCLEOTIDE SEQUENCE [LARGE SCALE GENOMIC DNA]</scope>
    <source>
        <strain evidence="1 2">Sa</strain>
    </source>
</reference>